<dbReference type="GO" id="GO:0005886">
    <property type="term" value="C:plasma membrane"/>
    <property type="evidence" value="ECO:0007669"/>
    <property type="project" value="TreeGrafter"/>
</dbReference>
<evidence type="ECO:0000313" key="6">
    <source>
        <dbReference type="EMBL" id="MBB5059134.1"/>
    </source>
</evidence>
<evidence type="ECO:0000256" key="3">
    <source>
        <dbReference type="PROSITE-ProRule" id="PRU00284"/>
    </source>
</evidence>
<keyword evidence="7" id="KW-1185">Reference proteome</keyword>
<dbReference type="Pfam" id="PF00015">
    <property type="entry name" value="MCPsignal"/>
    <property type="match status" value="1"/>
</dbReference>
<dbReference type="GO" id="GO:0004888">
    <property type="term" value="F:transmembrane signaling receptor activity"/>
    <property type="evidence" value="ECO:0007669"/>
    <property type="project" value="InterPro"/>
</dbReference>
<dbReference type="PROSITE" id="PS50111">
    <property type="entry name" value="CHEMOTAXIS_TRANSDUC_2"/>
    <property type="match status" value="1"/>
</dbReference>
<proteinExistence type="inferred from homology"/>
<feature type="domain" description="Methyl-accepting transducer" evidence="5">
    <location>
        <begin position="227"/>
        <end position="456"/>
    </location>
</feature>
<feature type="transmembrane region" description="Helical" evidence="4">
    <location>
        <begin position="12"/>
        <end position="30"/>
    </location>
</feature>
<dbReference type="InterPro" id="IPR051310">
    <property type="entry name" value="MCP_chemotaxis"/>
</dbReference>
<dbReference type="SMART" id="SM00283">
    <property type="entry name" value="MA"/>
    <property type="match status" value="1"/>
</dbReference>
<keyword evidence="4" id="KW-0812">Transmembrane</keyword>
<keyword evidence="6" id="KW-0675">Receptor</keyword>
<evidence type="ECO:0000256" key="2">
    <source>
        <dbReference type="ARBA" id="ARBA00029447"/>
    </source>
</evidence>
<sequence>MSGWTVGKRVLGAFALTFGLIAALLMLFVYQTQQSNKQLNKIIEVYNKKLAIGSSVELATTEMQGAQRGLMLSYEAKDESSAPQYVNLYEESGKKIDSLLREMEPLAVSDAEHSALESVRSNRETWRPRFAELVQICKSGDIAKAYALRSQNKVISAAMHAGATAIVEEQHRSLAAAAAESSAAMVRAGWYSFIAACISFSIAGLVLFIVRQVNQELRIAATSLNEGAEEIASASGQVAALSTNLAQGANEQAAFIEETSAATIEITSMSRRSTDASQSTAAMFASSQIRFEEADRCLVEMENAMNGINTSTEQISRIIKVIEQIAFQTNILALNAAVEAARAGEAGAGFAVVADEVRSLAQRSAQAAKDTAEFIEDSIVKSSAGKEKVDQVATVIRAITGDSGKIKQLVDDIYHGSQEQLRGIDQVANSIQQIEKITQESAASAEECAASSEELAAQSEAIRSIVASLNALVGGAETKTYRSSGFSESNGRLLLSHR</sequence>
<keyword evidence="1" id="KW-0145">Chemotaxis</keyword>
<dbReference type="RefSeq" id="WP_184220054.1">
    <property type="nucleotide sequence ID" value="NZ_JACHIP010000005.1"/>
</dbReference>
<keyword evidence="3" id="KW-0807">Transducer</keyword>
<accession>A0A7W8E5C2</accession>
<feature type="transmembrane region" description="Helical" evidence="4">
    <location>
        <begin position="190"/>
        <end position="210"/>
    </location>
</feature>
<dbReference type="GO" id="GO:0006935">
    <property type="term" value="P:chemotaxis"/>
    <property type="evidence" value="ECO:0007669"/>
    <property type="project" value="UniProtKB-KW"/>
</dbReference>
<organism evidence="6 7">
    <name type="scientific">Granulicella aggregans</name>
    <dbReference type="NCBI Taxonomy" id="474949"/>
    <lineage>
        <taxon>Bacteria</taxon>
        <taxon>Pseudomonadati</taxon>
        <taxon>Acidobacteriota</taxon>
        <taxon>Terriglobia</taxon>
        <taxon>Terriglobales</taxon>
        <taxon>Acidobacteriaceae</taxon>
        <taxon>Granulicella</taxon>
    </lineage>
</organism>
<dbReference type="AlphaFoldDB" id="A0A7W8E5C2"/>
<dbReference type="Proteomes" id="UP000540989">
    <property type="component" value="Unassembled WGS sequence"/>
</dbReference>
<evidence type="ECO:0000259" key="5">
    <source>
        <dbReference type="PROSITE" id="PS50111"/>
    </source>
</evidence>
<dbReference type="InterPro" id="IPR004089">
    <property type="entry name" value="MCPsignal_dom"/>
</dbReference>
<name>A0A7W8E5C2_9BACT</name>
<comment type="caution">
    <text evidence="6">The sequence shown here is derived from an EMBL/GenBank/DDBJ whole genome shotgun (WGS) entry which is preliminary data.</text>
</comment>
<dbReference type="InterPro" id="IPR004090">
    <property type="entry name" value="Chemotax_Me-accpt_rcpt"/>
</dbReference>
<protein>
    <submittedName>
        <fullName evidence="6">Methyl-accepting chemotaxis protein/methyl-accepting chemotaxis protein-1 (Serine sensor receptor)</fullName>
    </submittedName>
</protein>
<dbReference type="InterPro" id="IPR024478">
    <property type="entry name" value="HlyB_4HB_MCP"/>
</dbReference>
<keyword evidence="4" id="KW-0472">Membrane</keyword>
<gene>
    <name evidence="6" type="ORF">HDF16_003857</name>
</gene>
<dbReference type="EMBL" id="JACHIP010000005">
    <property type="protein sequence ID" value="MBB5059134.1"/>
    <property type="molecule type" value="Genomic_DNA"/>
</dbReference>
<dbReference type="PANTHER" id="PTHR43531">
    <property type="entry name" value="PROTEIN ICFG"/>
    <property type="match status" value="1"/>
</dbReference>
<dbReference type="PRINTS" id="PR00260">
    <property type="entry name" value="CHEMTRNSDUCR"/>
</dbReference>
<dbReference type="Gene3D" id="1.10.287.950">
    <property type="entry name" value="Methyl-accepting chemotaxis protein"/>
    <property type="match status" value="1"/>
</dbReference>
<dbReference type="PANTHER" id="PTHR43531:SF11">
    <property type="entry name" value="METHYL-ACCEPTING CHEMOTAXIS PROTEIN 3"/>
    <property type="match status" value="1"/>
</dbReference>
<evidence type="ECO:0000313" key="7">
    <source>
        <dbReference type="Proteomes" id="UP000540989"/>
    </source>
</evidence>
<keyword evidence="4" id="KW-1133">Transmembrane helix</keyword>
<evidence type="ECO:0000256" key="1">
    <source>
        <dbReference type="ARBA" id="ARBA00022500"/>
    </source>
</evidence>
<evidence type="ECO:0000256" key="4">
    <source>
        <dbReference type="SAM" id="Phobius"/>
    </source>
</evidence>
<comment type="similarity">
    <text evidence="2">Belongs to the methyl-accepting chemotaxis (MCP) protein family.</text>
</comment>
<dbReference type="Pfam" id="PF12729">
    <property type="entry name" value="4HB_MCP_1"/>
    <property type="match status" value="1"/>
</dbReference>
<dbReference type="GO" id="GO:0007165">
    <property type="term" value="P:signal transduction"/>
    <property type="evidence" value="ECO:0007669"/>
    <property type="project" value="UniProtKB-KW"/>
</dbReference>
<dbReference type="SUPFAM" id="SSF58104">
    <property type="entry name" value="Methyl-accepting chemotaxis protein (MCP) signaling domain"/>
    <property type="match status" value="1"/>
</dbReference>
<reference evidence="6 7" key="1">
    <citation type="submission" date="2020-08" db="EMBL/GenBank/DDBJ databases">
        <title>Genomic Encyclopedia of Type Strains, Phase IV (KMG-V): Genome sequencing to study the core and pangenomes of soil and plant-associated prokaryotes.</title>
        <authorList>
            <person name="Whitman W."/>
        </authorList>
    </citation>
    <scope>NUCLEOTIDE SEQUENCE [LARGE SCALE GENOMIC DNA]</scope>
    <source>
        <strain evidence="6 7">M8UP14</strain>
    </source>
</reference>